<dbReference type="Pfam" id="PF16062">
    <property type="entry name" value="MavL-like"/>
    <property type="match status" value="1"/>
</dbReference>
<evidence type="ECO:0000313" key="1">
    <source>
        <dbReference type="EMBL" id="KAK9745438.1"/>
    </source>
</evidence>
<evidence type="ECO:0000313" key="2">
    <source>
        <dbReference type="Proteomes" id="UP001458880"/>
    </source>
</evidence>
<dbReference type="AlphaFoldDB" id="A0AAW1MGW8"/>
<name>A0AAW1MGW8_POPJA</name>
<reference evidence="1 2" key="1">
    <citation type="journal article" date="2024" name="BMC Genomics">
        <title>De novo assembly and annotation of Popillia japonica's genome with initial clues to its potential as an invasive pest.</title>
        <authorList>
            <person name="Cucini C."/>
            <person name="Boschi S."/>
            <person name="Funari R."/>
            <person name="Cardaioli E."/>
            <person name="Iannotti N."/>
            <person name="Marturano G."/>
            <person name="Paoli F."/>
            <person name="Bruttini M."/>
            <person name="Carapelli A."/>
            <person name="Frati F."/>
            <person name="Nardi F."/>
        </authorList>
    </citation>
    <scope>NUCLEOTIDE SEQUENCE [LARGE SCALE GENOMIC DNA]</scope>
    <source>
        <strain evidence="1">DMR45628</strain>
    </source>
</reference>
<gene>
    <name evidence="1" type="ORF">QE152_g6986</name>
</gene>
<dbReference type="EMBL" id="JASPKY010000049">
    <property type="protein sequence ID" value="KAK9745438.1"/>
    <property type="molecule type" value="Genomic_DNA"/>
</dbReference>
<accession>A0AAW1MGW8</accession>
<keyword evidence="2" id="KW-1185">Reference proteome</keyword>
<sequence>MSSSKLNWACDPCAFFNTDEQLLTINNQNLDLNYTNLSEFIERSENFPIVFPINSTRCQTLQKSVSEGVLLRNINSSYPILHEYVLQLFIDFILHKRKFGSGIEREFYKNITLLEFVDRLLQKRAVMFMNPSDDYFLLNKIRGKGNWETVGKDVEKGGLTLENCLSYDEIKLAAFLSVSSYSYFINNGNRHNKGVQVKNRANLEEEGVIIGLIGARLEKSNVMEYQEIIISKDQNVEANGYGTLFAPTIASLFSGFYGKPNWTYTNFIASGKAKNSAQYVKGFGNDYFDNITYSKRITISIDTLLFEANHRAKEIGTSGYVYVVGIGLGVWQYSNHQKKIFLDTFVNRIQLLGKHLQNISDVNFAYFSDSTSAGNYNSGTKIPLENHSNGGIRIFISERQPHAALVGEDKGKLLVVSYAWDGNALPGNEFWVGMLAASGDPAAASSTQIAELHNPHINRNVSAGNLRIATKDGVCSFKEYLKKHKP</sequence>
<comment type="caution">
    <text evidence="1">The sequence shown here is derived from an EMBL/GenBank/DDBJ whole genome shotgun (WGS) entry which is preliminary data.</text>
</comment>
<protein>
    <submittedName>
        <fullName evidence="1">Uncharacterized protein</fullName>
    </submittedName>
</protein>
<organism evidence="1 2">
    <name type="scientific">Popillia japonica</name>
    <name type="common">Japanese beetle</name>
    <dbReference type="NCBI Taxonomy" id="7064"/>
    <lineage>
        <taxon>Eukaryota</taxon>
        <taxon>Metazoa</taxon>
        <taxon>Ecdysozoa</taxon>
        <taxon>Arthropoda</taxon>
        <taxon>Hexapoda</taxon>
        <taxon>Insecta</taxon>
        <taxon>Pterygota</taxon>
        <taxon>Neoptera</taxon>
        <taxon>Endopterygota</taxon>
        <taxon>Coleoptera</taxon>
        <taxon>Polyphaga</taxon>
        <taxon>Scarabaeiformia</taxon>
        <taxon>Scarabaeidae</taxon>
        <taxon>Rutelinae</taxon>
        <taxon>Popillia</taxon>
    </lineage>
</organism>
<dbReference type="InterPro" id="IPR032063">
    <property type="entry name" value="MavL-like"/>
</dbReference>
<proteinExistence type="predicted"/>
<dbReference type="Proteomes" id="UP001458880">
    <property type="component" value="Unassembled WGS sequence"/>
</dbReference>